<evidence type="ECO:0000313" key="3">
    <source>
        <dbReference type="EMBL" id="SFG68732.1"/>
    </source>
</evidence>
<dbReference type="InterPro" id="IPR011396">
    <property type="entry name" value="PT_DNA_restrict"/>
</dbReference>
<reference evidence="4" key="1">
    <citation type="submission" date="2016-10" db="EMBL/GenBank/DDBJ databases">
        <authorList>
            <person name="Varghese N."/>
            <person name="Submissions S."/>
        </authorList>
    </citation>
    <scope>NUCLEOTIDE SEQUENCE [LARGE SCALE GENOMIC DNA]</scope>
    <source>
        <strain evidence="4">CGMCC 1.10971</strain>
    </source>
</reference>
<dbReference type="AlphaFoldDB" id="A0A1I2TV08"/>
<dbReference type="OrthoDB" id="529575at2"/>
<dbReference type="RefSeq" id="WP_090728897.1">
    <property type="nucleotide sequence ID" value="NZ_FOOU01000011.1"/>
</dbReference>
<keyword evidence="4" id="KW-1185">Reference proteome</keyword>
<dbReference type="Pfam" id="PF26340">
    <property type="entry name" value="DNA-SBD_ScoMcrA"/>
    <property type="match status" value="1"/>
</dbReference>
<dbReference type="EMBL" id="FOOU01000011">
    <property type="protein sequence ID" value="SFG68732.1"/>
    <property type="molecule type" value="Genomic_DNA"/>
</dbReference>
<dbReference type="InterPro" id="IPR058813">
    <property type="entry name" value="DNA-SBD_ScoMcrA"/>
</dbReference>
<feature type="domain" description="HNH nuclease" evidence="1">
    <location>
        <begin position="181"/>
        <end position="235"/>
    </location>
</feature>
<keyword evidence="3" id="KW-0378">Hydrolase</keyword>
<accession>A0A1I2TV08</accession>
<keyword evidence="3" id="KW-0255">Endonuclease</keyword>
<dbReference type="GO" id="GO:0004519">
    <property type="term" value="F:endonuclease activity"/>
    <property type="evidence" value="ECO:0007669"/>
    <property type="project" value="UniProtKB-KW"/>
</dbReference>
<evidence type="ECO:0000259" key="2">
    <source>
        <dbReference type="Pfam" id="PF26340"/>
    </source>
</evidence>
<keyword evidence="3" id="KW-0540">Nuclease</keyword>
<dbReference type="STRING" id="1045558.SAMN05216175_11134"/>
<protein>
    <submittedName>
        <fullName evidence="3">Putative restriction endonuclease</fullName>
    </submittedName>
</protein>
<dbReference type="Pfam" id="PF13391">
    <property type="entry name" value="HNH_2"/>
    <property type="match status" value="1"/>
</dbReference>
<evidence type="ECO:0000313" key="4">
    <source>
        <dbReference type="Proteomes" id="UP000198623"/>
    </source>
</evidence>
<evidence type="ECO:0000259" key="1">
    <source>
        <dbReference type="Pfam" id="PF13391"/>
    </source>
</evidence>
<dbReference type="PIRSF" id="PIRSF030850">
    <property type="entry name" value="UCP030850"/>
    <property type="match status" value="1"/>
</dbReference>
<feature type="domain" description="ScoMcrA-like DNA sulfur-binding" evidence="2">
    <location>
        <begin position="4"/>
        <end position="155"/>
    </location>
</feature>
<gene>
    <name evidence="3" type="ORF">SAMN05216175_11134</name>
</gene>
<organism evidence="3 4">
    <name type="scientific">Neptunomonas qingdaonensis</name>
    <dbReference type="NCBI Taxonomy" id="1045558"/>
    <lineage>
        <taxon>Bacteria</taxon>
        <taxon>Pseudomonadati</taxon>
        <taxon>Pseudomonadota</taxon>
        <taxon>Gammaproteobacteria</taxon>
        <taxon>Oceanospirillales</taxon>
        <taxon>Oceanospirillaceae</taxon>
        <taxon>Neptunomonas</taxon>
    </lineage>
</organism>
<name>A0A1I2TV08_9GAMM</name>
<dbReference type="InterPro" id="IPR003615">
    <property type="entry name" value="HNH_nuc"/>
</dbReference>
<dbReference type="Proteomes" id="UP000198623">
    <property type="component" value="Unassembled WGS sequence"/>
</dbReference>
<dbReference type="NCBIfam" id="NF045808">
    <property type="entry name" value="PT-DNA_restrict"/>
    <property type="match status" value="1"/>
</dbReference>
<proteinExistence type="predicted"/>
<sequence length="289" mass="33671">MSPEELKEKIQTISIWRRGDVRAPHKPLLLIFAISEYLKGHDRLFHFETEIDESLTKLLKRYGPCRSNYHSTYPFWRLINDGFWELTNTDNCMPRKSNTDPPKSELINQNVTGGFSKPAHKLLMVNPSLARELVSLILKDNFPESIQEDIIETLDFDLYEIIKKRDPAFRKNILRAYGYKCAICELDLRLDSVTACLDAAHIKWKQYGGPCDTNNGICLCTLHHRAFDKGAIGFDKDMKIIVSKSVNGNKRVKELFFDFEGVDCYLPRLKNDHPSEKYIEWHFKEVFHK</sequence>